<evidence type="ECO:0000313" key="2">
    <source>
        <dbReference type="Proteomes" id="UP000238479"/>
    </source>
</evidence>
<keyword evidence="2" id="KW-1185">Reference proteome</keyword>
<proteinExistence type="predicted"/>
<reference evidence="1 2" key="1">
    <citation type="journal article" date="2018" name="Nat. Genet.">
        <title>The Rosa genome provides new insights in the design of modern roses.</title>
        <authorList>
            <person name="Bendahmane M."/>
        </authorList>
    </citation>
    <scope>NUCLEOTIDE SEQUENCE [LARGE SCALE GENOMIC DNA]</scope>
    <source>
        <strain evidence="2">cv. Old Blush</strain>
    </source>
</reference>
<dbReference type="EMBL" id="PDCK01000039">
    <property type="protein sequence ID" value="PRQ59554.1"/>
    <property type="molecule type" value="Genomic_DNA"/>
</dbReference>
<comment type="caution">
    <text evidence="1">The sequence shown here is derived from an EMBL/GenBank/DDBJ whole genome shotgun (WGS) entry which is preliminary data.</text>
</comment>
<accession>A0A2P6SLJ8</accession>
<sequence length="50" mass="5554">MAAENARRGIKRFLEQSTSDRVDQGESKCSCVKSKRLKTIFHLEIAGGSN</sequence>
<gene>
    <name evidence="1" type="ORF">RchiOBHm_Chr1g0371461</name>
</gene>
<protein>
    <submittedName>
        <fullName evidence="1">Uncharacterized protein</fullName>
    </submittedName>
</protein>
<evidence type="ECO:0000313" key="1">
    <source>
        <dbReference type="EMBL" id="PRQ59554.1"/>
    </source>
</evidence>
<dbReference type="AlphaFoldDB" id="A0A2P6SLJ8"/>
<dbReference type="Gramene" id="PRQ59554">
    <property type="protein sequence ID" value="PRQ59554"/>
    <property type="gene ID" value="RchiOBHm_Chr1g0371461"/>
</dbReference>
<name>A0A2P6SLJ8_ROSCH</name>
<dbReference type="Proteomes" id="UP000238479">
    <property type="component" value="Chromosome 1"/>
</dbReference>
<organism evidence="1 2">
    <name type="scientific">Rosa chinensis</name>
    <name type="common">China rose</name>
    <dbReference type="NCBI Taxonomy" id="74649"/>
    <lineage>
        <taxon>Eukaryota</taxon>
        <taxon>Viridiplantae</taxon>
        <taxon>Streptophyta</taxon>
        <taxon>Embryophyta</taxon>
        <taxon>Tracheophyta</taxon>
        <taxon>Spermatophyta</taxon>
        <taxon>Magnoliopsida</taxon>
        <taxon>eudicotyledons</taxon>
        <taxon>Gunneridae</taxon>
        <taxon>Pentapetalae</taxon>
        <taxon>rosids</taxon>
        <taxon>fabids</taxon>
        <taxon>Rosales</taxon>
        <taxon>Rosaceae</taxon>
        <taxon>Rosoideae</taxon>
        <taxon>Rosoideae incertae sedis</taxon>
        <taxon>Rosa</taxon>
    </lineage>
</organism>